<feature type="region of interest" description="Disordered" evidence="1">
    <location>
        <begin position="27"/>
        <end position="49"/>
    </location>
</feature>
<dbReference type="EMBL" id="FZQP02001560">
    <property type="protein sequence ID" value="VVC93238.1"/>
    <property type="molecule type" value="Genomic_DNA"/>
</dbReference>
<sequence>MADAALARREARRRKILENSHNRLQQISGKPSDDACLESPTNSDIPIYRDLVPSESNSKQSISNGTNTTYSGCFLSEPEDYTGDQQEISELTCLLTSTAEPSHKKQFLEKAITNNCIEYYFTCNVLLVEYFIFLICIY</sequence>
<feature type="transmembrane region" description="Helical" evidence="2">
    <location>
        <begin position="119"/>
        <end position="137"/>
    </location>
</feature>
<evidence type="ECO:0000313" key="4">
    <source>
        <dbReference type="Proteomes" id="UP000324832"/>
    </source>
</evidence>
<dbReference type="AlphaFoldDB" id="A0A5E4Q7S1"/>
<accession>A0A5E4Q7S1</accession>
<keyword evidence="2" id="KW-1133">Transmembrane helix</keyword>
<proteinExistence type="predicted"/>
<dbReference type="Proteomes" id="UP000324832">
    <property type="component" value="Unassembled WGS sequence"/>
</dbReference>
<evidence type="ECO:0000313" key="3">
    <source>
        <dbReference type="EMBL" id="VVC93238.1"/>
    </source>
</evidence>
<gene>
    <name evidence="3" type="ORF">LSINAPIS_LOCUS5471</name>
</gene>
<reference evidence="3 4" key="1">
    <citation type="submission" date="2017-07" db="EMBL/GenBank/DDBJ databases">
        <authorList>
            <person name="Talla V."/>
            <person name="Backstrom N."/>
        </authorList>
    </citation>
    <scope>NUCLEOTIDE SEQUENCE [LARGE SCALE GENOMIC DNA]</scope>
</reference>
<organism evidence="3 4">
    <name type="scientific">Leptidea sinapis</name>
    <dbReference type="NCBI Taxonomy" id="189913"/>
    <lineage>
        <taxon>Eukaryota</taxon>
        <taxon>Metazoa</taxon>
        <taxon>Ecdysozoa</taxon>
        <taxon>Arthropoda</taxon>
        <taxon>Hexapoda</taxon>
        <taxon>Insecta</taxon>
        <taxon>Pterygota</taxon>
        <taxon>Neoptera</taxon>
        <taxon>Endopterygota</taxon>
        <taxon>Lepidoptera</taxon>
        <taxon>Glossata</taxon>
        <taxon>Ditrysia</taxon>
        <taxon>Papilionoidea</taxon>
        <taxon>Pieridae</taxon>
        <taxon>Dismorphiinae</taxon>
        <taxon>Leptidea</taxon>
    </lineage>
</organism>
<name>A0A5E4Q7S1_9NEOP</name>
<evidence type="ECO:0000256" key="2">
    <source>
        <dbReference type="SAM" id="Phobius"/>
    </source>
</evidence>
<evidence type="ECO:0000256" key="1">
    <source>
        <dbReference type="SAM" id="MobiDB-lite"/>
    </source>
</evidence>
<keyword evidence="2" id="KW-0812">Transmembrane</keyword>
<keyword evidence="4" id="KW-1185">Reference proteome</keyword>
<keyword evidence="2" id="KW-0472">Membrane</keyword>
<protein>
    <submittedName>
        <fullName evidence="3">Uncharacterized protein</fullName>
    </submittedName>
</protein>